<dbReference type="InterPro" id="IPR017853">
    <property type="entry name" value="GH"/>
</dbReference>
<organism evidence="6 7">
    <name type="scientific">Saccharopolyspora erythraea</name>
    <name type="common">Streptomyces erythraeus</name>
    <dbReference type="NCBI Taxonomy" id="1836"/>
    <lineage>
        <taxon>Bacteria</taxon>
        <taxon>Bacillati</taxon>
        <taxon>Actinomycetota</taxon>
        <taxon>Actinomycetes</taxon>
        <taxon>Pseudonocardiales</taxon>
        <taxon>Pseudonocardiaceae</taxon>
        <taxon>Saccharopolyspora</taxon>
    </lineage>
</organism>
<dbReference type="EMBL" id="BAAAGS010000026">
    <property type="protein sequence ID" value="GAA0536428.1"/>
    <property type="molecule type" value="Genomic_DNA"/>
</dbReference>
<dbReference type="InterPro" id="IPR033132">
    <property type="entry name" value="GH_1_N_CS"/>
</dbReference>
<evidence type="ECO:0000313" key="7">
    <source>
        <dbReference type="Proteomes" id="UP001500729"/>
    </source>
</evidence>
<dbReference type="PROSITE" id="PS00653">
    <property type="entry name" value="GLYCOSYL_HYDROL_F1_2"/>
    <property type="match status" value="1"/>
</dbReference>
<comment type="similarity">
    <text evidence="1 4">Belongs to the glycosyl hydrolase 1 family.</text>
</comment>
<dbReference type="Pfam" id="PF00232">
    <property type="entry name" value="Glyco_hydro_1"/>
    <property type="match status" value="2"/>
</dbReference>
<protein>
    <submittedName>
        <fullName evidence="6">Family 1 glycosylhydrolase</fullName>
    </submittedName>
</protein>
<keyword evidence="3" id="KW-0326">Glycosidase</keyword>
<dbReference type="RefSeq" id="WP_009947056.1">
    <property type="nucleotide sequence ID" value="NZ_BAAAGS010000026.1"/>
</dbReference>
<evidence type="ECO:0000256" key="1">
    <source>
        <dbReference type="ARBA" id="ARBA00010838"/>
    </source>
</evidence>
<feature type="signal peptide" evidence="5">
    <location>
        <begin position="1"/>
        <end position="28"/>
    </location>
</feature>
<reference evidence="6 7" key="1">
    <citation type="journal article" date="2019" name="Int. J. Syst. Evol. Microbiol.">
        <title>The Global Catalogue of Microorganisms (GCM) 10K type strain sequencing project: providing services to taxonomists for standard genome sequencing and annotation.</title>
        <authorList>
            <consortium name="The Broad Institute Genomics Platform"/>
            <consortium name="The Broad Institute Genome Sequencing Center for Infectious Disease"/>
            <person name="Wu L."/>
            <person name="Ma J."/>
        </authorList>
    </citation>
    <scope>NUCLEOTIDE SEQUENCE [LARGE SCALE GENOMIC DNA]</scope>
    <source>
        <strain evidence="6 7">JCM 10303</strain>
    </source>
</reference>
<name>A0ABN1D865_SACER</name>
<feature type="chain" id="PRO_5045319252" evidence="5">
    <location>
        <begin position="29"/>
        <end position="440"/>
    </location>
</feature>
<keyword evidence="5" id="KW-0732">Signal</keyword>
<evidence type="ECO:0000256" key="3">
    <source>
        <dbReference type="ARBA" id="ARBA00023295"/>
    </source>
</evidence>
<keyword evidence="7" id="KW-1185">Reference proteome</keyword>
<evidence type="ECO:0000313" key="6">
    <source>
        <dbReference type="EMBL" id="GAA0536428.1"/>
    </source>
</evidence>
<gene>
    <name evidence="6" type="ORF">GCM10009533_39580</name>
</gene>
<proteinExistence type="inferred from homology"/>
<dbReference type="InterPro" id="IPR001360">
    <property type="entry name" value="Glyco_hydro_1"/>
</dbReference>
<keyword evidence="2" id="KW-0378">Hydrolase</keyword>
<dbReference type="PANTHER" id="PTHR10353">
    <property type="entry name" value="GLYCOSYL HYDROLASE"/>
    <property type="match status" value="1"/>
</dbReference>
<dbReference type="Proteomes" id="UP001500729">
    <property type="component" value="Unassembled WGS sequence"/>
</dbReference>
<dbReference type="PRINTS" id="PR00131">
    <property type="entry name" value="GLHYDRLASE1"/>
</dbReference>
<dbReference type="SUPFAM" id="SSF51445">
    <property type="entry name" value="(Trans)glycosidases"/>
    <property type="match status" value="1"/>
</dbReference>
<evidence type="ECO:0000256" key="2">
    <source>
        <dbReference type="ARBA" id="ARBA00022801"/>
    </source>
</evidence>
<accession>A0ABN1D865</accession>
<dbReference type="PANTHER" id="PTHR10353:SF209">
    <property type="entry name" value="GALACTOLIPID GALACTOSYLTRANSFERASE SFR2, CHLOROPLASTIC"/>
    <property type="match status" value="1"/>
</dbReference>
<evidence type="ECO:0000256" key="5">
    <source>
        <dbReference type="SAM" id="SignalP"/>
    </source>
</evidence>
<comment type="caution">
    <text evidence="6">The sequence shown here is derived from an EMBL/GenBank/DDBJ whole genome shotgun (WGS) entry which is preliminary data.</text>
</comment>
<dbReference type="Gene3D" id="3.20.20.80">
    <property type="entry name" value="Glycosidases"/>
    <property type="match status" value="2"/>
</dbReference>
<evidence type="ECO:0000256" key="4">
    <source>
        <dbReference type="RuleBase" id="RU003690"/>
    </source>
</evidence>
<sequence length="440" mass="48945">MLGLVFRSAVVGLVAVLVSSLSTAPASAAGWSRSFYWGVASSGYQTEGSPPDSNWSRYVGAGRGEVDPYADAADFRHRYPEDIRLARDMGVNTYRFGVEWARVQPAPGVWDEAELAYYDDVVRRITDAGMTPMITLNHWVHPGWVADQGGWTDDRTVEDWLAFSAAIVQRYRGAGALWVTINEPVIFLQREMEIGALDVFRLPRAQANVVRAHRRAYDLVHRIDPTGKVTSNQAFLSGFNAVTDLWFMDQVRDKLDFVGIDYYYGLALGNLSAIHAAWADFWKVRLQPEGIYDALRFYADRYPGLPLYVVENGMPTDDAKPREDGYTRAAALRDTVFWVQRAKADGIDVIGYNYWSITDNYEWGSYRPRFGLYTVDALGDPALTRRPTDAVGAYRQVIADGGAPAGHALVQPPAFCSLVDPLTSCLAPADPRGPRVPLGR</sequence>